<proteinExistence type="predicted"/>
<comment type="caution">
    <text evidence="1">The sequence shown here is derived from an EMBL/GenBank/DDBJ whole genome shotgun (WGS) entry which is preliminary data.</text>
</comment>
<sequence length="793" mass="87212">MLTLSEEDSELITKYVDMISMHCRLISDLLRRSSAAEARPQSAHGDAFNSAIDSIGAAADALSGSFQHARSSAAYSPNPPTVSSSVAAAPPIEAESSLHTVVPRKRGRPRKSDAYVFSHYDAASAAFKPAFPAADTTTNNVDPQADLIVTPPTKRRGRPPRDLGTELAPTFALYVDEQYPNAEKHLARQKLQRDLATRGISLPDIDDTSHLESPSVHAKEVISYLWNKWWHLPQVQKDHYLHRTRTEIRAHPEAMQSLVTRFPVPPEALLQVQSVAMSSSQSARSQLPLGSPTGTSPYAQQQHQQQQQQQKHTRPIKPNPPASSSQTGTSTPLPALDAYTLFCREQAPRVRSQFPDWTEEDIDRRLATQWKCMEDEERKKYEEKSLTISRRSTGSGVLPGDMAPIQWTKARGGSRRAYVIFCRYNRNSISKEHPDWELPDINKELGRRWKDLPSKEKEEYYRLERIESGTYTSEDLRGGALNSASSSPSLLPSDIKSAEALQQKVQGMEQDANAREADTVETPQSGTSHSSTPSARGPSRAYILFSRLNRSEVSKRLQDNDLATVNRELNRIWNEMSPEERSMWEERAAATPKSGPNFTVIGDAAKDSRQQQQKETTPSSMSAEAHQPAMEGRGTSGNDNKNTTAKLGSPTYDDGEVEDVDIDDDGNSLPSPSRGRTATFAAGARNGGGSGGEISSHSAKVSNSPNRDANPKTPQSFHPRSTNGNSNTYPTKNYTTDDLPTPPLTTSSSTFIGAPTSSSKQKRTIATTELSRNGNEADQDQVASLSKFGTQSE</sequence>
<protein>
    <submittedName>
        <fullName evidence="1">Uncharacterized protein</fullName>
    </submittedName>
</protein>
<dbReference type="EMBL" id="JAMZIH010005144">
    <property type="protein sequence ID" value="KAJ1676025.1"/>
    <property type="molecule type" value="Genomic_DNA"/>
</dbReference>
<dbReference type="Proteomes" id="UP001145114">
    <property type="component" value="Unassembled WGS sequence"/>
</dbReference>
<keyword evidence="2" id="KW-1185">Reference proteome</keyword>
<evidence type="ECO:0000313" key="1">
    <source>
        <dbReference type="EMBL" id="KAJ1676025.1"/>
    </source>
</evidence>
<reference evidence="1" key="1">
    <citation type="submission" date="2022-06" db="EMBL/GenBank/DDBJ databases">
        <title>Phylogenomic reconstructions and comparative analyses of Kickxellomycotina fungi.</title>
        <authorList>
            <person name="Reynolds N.K."/>
            <person name="Stajich J.E."/>
            <person name="Barry K."/>
            <person name="Grigoriev I.V."/>
            <person name="Crous P."/>
            <person name="Smith M.E."/>
        </authorList>
    </citation>
    <scope>NUCLEOTIDE SEQUENCE</scope>
    <source>
        <strain evidence="1">RSA 2271</strain>
    </source>
</reference>
<evidence type="ECO:0000313" key="2">
    <source>
        <dbReference type="Proteomes" id="UP001145114"/>
    </source>
</evidence>
<gene>
    <name evidence="1" type="ORF">EV182_000094</name>
</gene>
<name>A0ACC1HHC9_9FUNG</name>
<organism evidence="1 2">
    <name type="scientific">Spiromyces aspiralis</name>
    <dbReference type="NCBI Taxonomy" id="68401"/>
    <lineage>
        <taxon>Eukaryota</taxon>
        <taxon>Fungi</taxon>
        <taxon>Fungi incertae sedis</taxon>
        <taxon>Zoopagomycota</taxon>
        <taxon>Kickxellomycotina</taxon>
        <taxon>Kickxellomycetes</taxon>
        <taxon>Kickxellales</taxon>
        <taxon>Kickxellaceae</taxon>
        <taxon>Spiromyces</taxon>
    </lineage>
</organism>
<accession>A0ACC1HHC9</accession>